<accession>A0A4S8KL27</accession>
<dbReference type="EMBL" id="ML181092">
    <property type="protein sequence ID" value="THU76199.1"/>
    <property type="molecule type" value="Genomic_DNA"/>
</dbReference>
<organism evidence="1 2">
    <name type="scientific">Dendrothele bispora (strain CBS 962.96)</name>
    <dbReference type="NCBI Taxonomy" id="1314807"/>
    <lineage>
        <taxon>Eukaryota</taxon>
        <taxon>Fungi</taxon>
        <taxon>Dikarya</taxon>
        <taxon>Basidiomycota</taxon>
        <taxon>Agaricomycotina</taxon>
        <taxon>Agaricomycetes</taxon>
        <taxon>Agaricomycetidae</taxon>
        <taxon>Agaricales</taxon>
        <taxon>Agaricales incertae sedis</taxon>
        <taxon>Dendrothele</taxon>
    </lineage>
</organism>
<evidence type="ECO:0000313" key="1">
    <source>
        <dbReference type="EMBL" id="THU76199.1"/>
    </source>
</evidence>
<dbReference type="AlphaFoldDB" id="A0A4S8KL27"/>
<reference evidence="1 2" key="1">
    <citation type="journal article" date="2019" name="Nat. Ecol. Evol.">
        <title>Megaphylogeny resolves global patterns of mushroom evolution.</title>
        <authorList>
            <person name="Varga T."/>
            <person name="Krizsan K."/>
            <person name="Foldi C."/>
            <person name="Dima B."/>
            <person name="Sanchez-Garcia M."/>
            <person name="Sanchez-Ramirez S."/>
            <person name="Szollosi G.J."/>
            <person name="Szarkandi J.G."/>
            <person name="Papp V."/>
            <person name="Albert L."/>
            <person name="Andreopoulos W."/>
            <person name="Angelini C."/>
            <person name="Antonin V."/>
            <person name="Barry K.W."/>
            <person name="Bougher N.L."/>
            <person name="Buchanan P."/>
            <person name="Buyck B."/>
            <person name="Bense V."/>
            <person name="Catcheside P."/>
            <person name="Chovatia M."/>
            <person name="Cooper J."/>
            <person name="Damon W."/>
            <person name="Desjardin D."/>
            <person name="Finy P."/>
            <person name="Geml J."/>
            <person name="Haridas S."/>
            <person name="Hughes K."/>
            <person name="Justo A."/>
            <person name="Karasinski D."/>
            <person name="Kautmanova I."/>
            <person name="Kiss B."/>
            <person name="Kocsube S."/>
            <person name="Kotiranta H."/>
            <person name="LaButti K.M."/>
            <person name="Lechner B.E."/>
            <person name="Liimatainen K."/>
            <person name="Lipzen A."/>
            <person name="Lukacs Z."/>
            <person name="Mihaltcheva S."/>
            <person name="Morgado L.N."/>
            <person name="Niskanen T."/>
            <person name="Noordeloos M.E."/>
            <person name="Ohm R.A."/>
            <person name="Ortiz-Santana B."/>
            <person name="Ovrebo C."/>
            <person name="Racz N."/>
            <person name="Riley R."/>
            <person name="Savchenko A."/>
            <person name="Shiryaev A."/>
            <person name="Soop K."/>
            <person name="Spirin V."/>
            <person name="Szebenyi C."/>
            <person name="Tomsovsky M."/>
            <person name="Tulloss R.E."/>
            <person name="Uehling J."/>
            <person name="Grigoriev I.V."/>
            <person name="Vagvolgyi C."/>
            <person name="Papp T."/>
            <person name="Martin F.M."/>
            <person name="Miettinen O."/>
            <person name="Hibbett D.S."/>
            <person name="Nagy L.G."/>
        </authorList>
    </citation>
    <scope>NUCLEOTIDE SEQUENCE [LARGE SCALE GENOMIC DNA]</scope>
    <source>
        <strain evidence="1 2">CBS 962.96</strain>
    </source>
</reference>
<evidence type="ECO:0000313" key="2">
    <source>
        <dbReference type="Proteomes" id="UP000297245"/>
    </source>
</evidence>
<dbReference type="Proteomes" id="UP000297245">
    <property type="component" value="Unassembled WGS sequence"/>
</dbReference>
<keyword evidence="2" id="KW-1185">Reference proteome</keyword>
<proteinExistence type="predicted"/>
<protein>
    <submittedName>
        <fullName evidence="1">Uncharacterized protein</fullName>
    </submittedName>
</protein>
<gene>
    <name evidence="1" type="ORF">K435DRAFT_771202</name>
</gene>
<name>A0A4S8KL27_DENBC</name>
<sequence>MVVMLESRLSMMTTTLTAPFLFSPTGLPRFPPSVSQRNMIRVSQQHRSLHRQLCYSSTRLDSFPLPFRLH</sequence>